<reference evidence="1" key="2">
    <citation type="journal article" date="2015" name="Fish Shellfish Immunol.">
        <title>Early steps in the European eel (Anguilla anguilla)-Vibrio vulnificus interaction in the gills: Role of the RtxA13 toxin.</title>
        <authorList>
            <person name="Callol A."/>
            <person name="Pajuelo D."/>
            <person name="Ebbesson L."/>
            <person name="Teles M."/>
            <person name="MacKenzie S."/>
            <person name="Amaro C."/>
        </authorList>
    </citation>
    <scope>NUCLEOTIDE SEQUENCE</scope>
</reference>
<sequence length="13" mass="1535">MTVLKCKSFSFPF</sequence>
<organism evidence="1">
    <name type="scientific">Anguilla anguilla</name>
    <name type="common">European freshwater eel</name>
    <name type="synonym">Muraena anguilla</name>
    <dbReference type="NCBI Taxonomy" id="7936"/>
    <lineage>
        <taxon>Eukaryota</taxon>
        <taxon>Metazoa</taxon>
        <taxon>Chordata</taxon>
        <taxon>Craniata</taxon>
        <taxon>Vertebrata</taxon>
        <taxon>Euteleostomi</taxon>
        <taxon>Actinopterygii</taxon>
        <taxon>Neopterygii</taxon>
        <taxon>Teleostei</taxon>
        <taxon>Anguilliformes</taxon>
        <taxon>Anguillidae</taxon>
        <taxon>Anguilla</taxon>
    </lineage>
</organism>
<name>A0A0E9T487_ANGAN</name>
<accession>A0A0E9T487</accession>
<reference evidence="1" key="1">
    <citation type="submission" date="2014-11" db="EMBL/GenBank/DDBJ databases">
        <authorList>
            <person name="Amaro Gonzalez C."/>
        </authorList>
    </citation>
    <scope>NUCLEOTIDE SEQUENCE</scope>
</reference>
<proteinExistence type="predicted"/>
<protein>
    <submittedName>
        <fullName evidence="1">Uncharacterized protein</fullName>
    </submittedName>
</protein>
<dbReference type="EMBL" id="GBXM01060340">
    <property type="protein sequence ID" value="JAH48237.1"/>
    <property type="molecule type" value="Transcribed_RNA"/>
</dbReference>
<evidence type="ECO:0000313" key="1">
    <source>
        <dbReference type="EMBL" id="JAH48237.1"/>
    </source>
</evidence>